<gene>
    <name evidence="5" type="ORF">PFL1_06675</name>
</gene>
<feature type="compositionally biased region" description="Polar residues" evidence="2">
    <location>
        <begin position="291"/>
        <end position="308"/>
    </location>
</feature>
<dbReference type="PROSITE" id="PS00880">
    <property type="entry name" value="ACB_1"/>
    <property type="match status" value="1"/>
</dbReference>
<dbReference type="Proteomes" id="UP000053664">
    <property type="component" value="Unassembled WGS sequence"/>
</dbReference>
<dbReference type="PRINTS" id="PR00689">
    <property type="entry name" value="ACOABINDINGP"/>
</dbReference>
<dbReference type="EMBL" id="KE361650">
    <property type="protein sequence ID" value="EPQ25808.1"/>
    <property type="molecule type" value="Genomic_DNA"/>
</dbReference>
<dbReference type="HOGENOM" id="CLU_484075_0_0_1"/>
<evidence type="ECO:0000256" key="3">
    <source>
        <dbReference type="SAM" id="Phobius"/>
    </source>
</evidence>
<evidence type="ECO:0000313" key="6">
    <source>
        <dbReference type="Proteomes" id="UP000053664"/>
    </source>
</evidence>
<keyword evidence="3" id="KW-0472">Membrane</keyword>
<feature type="region of interest" description="Disordered" evidence="2">
    <location>
        <begin position="405"/>
        <end position="426"/>
    </location>
</feature>
<reference evidence="5 6" key="1">
    <citation type="journal article" date="2013" name="Plant Cell">
        <title>The transition from a phytopathogenic smut ancestor to an anamorphic biocontrol agent deciphered by comparative whole-genome analysis.</title>
        <authorList>
            <person name="Lefebvre F."/>
            <person name="Joly D.L."/>
            <person name="Labbe C."/>
            <person name="Teichmann B."/>
            <person name="Linning R."/>
            <person name="Belzile F."/>
            <person name="Bakkeren G."/>
            <person name="Belanger R.R."/>
        </authorList>
    </citation>
    <scope>NUCLEOTIDE SEQUENCE [LARGE SCALE GENOMIC DNA]</scope>
    <source>
        <strain evidence="5 6">PF-1</strain>
    </source>
</reference>
<dbReference type="GO" id="GO:0000062">
    <property type="term" value="F:fatty-acyl-CoA binding"/>
    <property type="evidence" value="ECO:0007669"/>
    <property type="project" value="InterPro"/>
</dbReference>
<proteinExistence type="predicted"/>
<keyword evidence="3" id="KW-0812">Transmembrane</keyword>
<organism evidence="5 6">
    <name type="scientific">Pseudozyma flocculosa PF-1</name>
    <dbReference type="NCBI Taxonomy" id="1277687"/>
    <lineage>
        <taxon>Eukaryota</taxon>
        <taxon>Fungi</taxon>
        <taxon>Dikarya</taxon>
        <taxon>Basidiomycota</taxon>
        <taxon>Ustilaginomycotina</taxon>
        <taxon>Ustilaginomycetes</taxon>
        <taxon>Ustilaginales</taxon>
        <taxon>Ustilaginaceae</taxon>
        <taxon>Pseudozyma</taxon>
    </lineage>
</organism>
<feature type="compositionally biased region" description="Polar residues" evidence="2">
    <location>
        <begin position="192"/>
        <end position="207"/>
    </location>
</feature>
<accession>A0A061H0U0</accession>
<dbReference type="SUPFAM" id="SSF47027">
    <property type="entry name" value="Acyl-CoA binding protein"/>
    <property type="match status" value="1"/>
</dbReference>
<dbReference type="InterPro" id="IPR035984">
    <property type="entry name" value="Acyl-CoA-binding_sf"/>
</dbReference>
<sequence>MSSADVIDALFVRTVDMVQSLPKQGPIQTSYEEKLALYSLYKQATEGDVQSKRPGMLDMLGRAKWDAWAKVRGLPARDAKQMYVESMLRILRRFSDRPQAAALIEELEAFSGQVAQRVMDGSLAEVDSDGSTASSDDADDNQPAQPRRLHSEMTGASAPGRSHQDRPWEGRPRVPQAGPSTDSLLARPDSVAGTSTAATRGGNQASLAATPLASDSQESGSDDSDDDDDGDDFDPRIRQAAISGQGPDRSYFPQQGHPASRSNNRTRSGAPRSHISSPPPSALGLRAHRPSSVTGASNRFHSTLQSPAPSAATPYHPHPQAPHHHPHPHHQQRPAEPQQYTRSAYAPSSIGGRSGGRAGPSSQPIPRPPSTAGFPPSNRPEIDTALQSIQASLAALHERLNQVESAVPKAGGDDARRRRGSAGGSTATGRLFAALGNVVHDIRALLGLESTSQRSPRSEALAPSFLASGGGHAGGRGQAPTTLLSASFKLLVALLNLAARLALDIVSFALVSSVFLYAFRKITGRGDPLLALHVLRRLRGMLLRRPAARAIAMRQGPASQRGD</sequence>
<dbReference type="InterPro" id="IPR000582">
    <property type="entry name" value="Acyl-CoA-binding_protein"/>
</dbReference>
<dbReference type="OrthoDB" id="346910at2759"/>
<feature type="region of interest" description="Disordered" evidence="2">
    <location>
        <begin position="124"/>
        <end position="381"/>
    </location>
</feature>
<dbReference type="RefSeq" id="XP_007882412.1">
    <property type="nucleotide sequence ID" value="XM_007884221.1"/>
</dbReference>
<feature type="compositionally biased region" description="Acidic residues" evidence="2">
    <location>
        <begin position="220"/>
        <end position="232"/>
    </location>
</feature>
<dbReference type="GO" id="GO:0006631">
    <property type="term" value="P:fatty acid metabolic process"/>
    <property type="evidence" value="ECO:0007669"/>
    <property type="project" value="TreeGrafter"/>
</dbReference>
<feature type="domain" description="ACB" evidence="4">
    <location>
        <begin position="7"/>
        <end position="96"/>
    </location>
</feature>
<evidence type="ECO:0000313" key="5">
    <source>
        <dbReference type="EMBL" id="EPQ25808.1"/>
    </source>
</evidence>
<feature type="compositionally biased region" description="Basic and acidic residues" evidence="2">
    <location>
        <begin position="162"/>
        <end position="172"/>
    </location>
</feature>
<dbReference type="PANTHER" id="PTHR23310:SF133">
    <property type="entry name" value="COA BINDING PROTEIN, PUTATIVE (AFU_ORTHOLOGUE AFUA_1G12300)-RELATED"/>
    <property type="match status" value="1"/>
</dbReference>
<evidence type="ECO:0000259" key="4">
    <source>
        <dbReference type="PROSITE" id="PS51228"/>
    </source>
</evidence>
<dbReference type="Gene3D" id="1.20.80.10">
    <property type="match status" value="1"/>
</dbReference>
<evidence type="ECO:0000256" key="2">
    <source>
        <dbReference type="SAM" id="MobiDB-lite"/>
    </source>
</evidence>
<dbReference type="PROSITE" id="PS51228">
    <property type="entry name" value="ACB_2"/>
    <property type="match status" value="1"/>
</dbReference>
<feature type="transmembrane region" description="Helical" evidence="3">
    <location>
        <begin position="497"/>
        <end position="519"/>
    </location>
</feature>
<protein>
    <recommendedName>
        <fullName evidence="4">ACB domain-containing protein</fullName>
    </recommendedName>
</protein>
<dbReference type="PANTHER" id="PTHR23310">
    <property type="entry name" value="ACYL-COA-BINDING PROTEIN, ACBP"/>
    <property type="match status" value="1"/>
</dbReference>
<name>A0A061H0U0_9BASI</name>
<dbReference type="eggNOG" id="KOG0817">
    <property type="taxonomic scope" value="Eukaryota"/>
</dbReference>
<keyword evidence="1" id="KW-0446">Lipid-binding</keyword>
<keyword evidence="3" id="KW-1133">Transmembrane helix</keyword>
<dbReference type="Pfam" id="PF00887">
    <property type="entry name" value="ACBP"/>
    <property type="match status" value="1"/>
</dbReference>
<dbReference type="GeneID" id="19320747"/>
<evidence type="ECO:0000256" key="1">
    <source>
        <dbReference type="ARBA" id="ARBA00023121"/>
    </source>
</evidence>
<dbReference type="InterPro" id="IPR014352">
    <property type="entry name" value="FERM/acyl-CoA-bd_prot_sf"/>
</dbReference>
<feature type="compositionally biased region" description="Basic residues" evidence="2">
    <location>
        <begin position="321"/>
        <end position="332"/>
    </location>
</feature>
<dbReference type="AlphaFoldDB" id="A0A061H0U0"/>
<dbReference type="FunFam" id="1.20.80.10:FF:000010">
    <property type="entry name" value="Acyl-CoA-binding domain-containing protein 5"/>
    <property type="match status" value="1"/>
</dbReference>
<dbReference type="KEGG" id="pfp:PFL1_06675"/>
<dbReference type="InterPro" id="IPR022408">
    <property type="entry name" value="Acyl-CoA-binding_prot_CS"/>
</dbReference>